<keyword evidence="2" id="KW-1185">Reference proteome</keyword>
<protein>
    <submittedName>
        <fullName evidence="1">Uncharacterized protein</fullName>
    </submittedName>
</protein>
<accession>A0ACC3AJN5</accession>
<proteinExistence type="predicted"/>
<dbReference type="Proteomes" id="UP001172386">
    <property type="component" value="Unassembled WGS sequence"/>
</dbReference>
<organism evidence="1 2">
    <name type="scientific">Neophaeococcomyces mojaviensis</name>
    <dbReference type="NCBI Taxonomy" id="3383035"/>
    <lineage>
        <taxon>Eukaryota</taxon>
        <taxon>Fungi</taxon>
        <taxon>Dikarya</taxon>
        <taxon>Ascomycota</taxon>
        <taxon>Pezizomycotina</taxon>
        <taxon>Eurotiomycetes</taxon>
        <taxon>Chaetothyriomycetidae</taxon>
        <taxon>Chaetothyriales</taxon>
        <taxon>Chaetothyriales incertae sedis</taxon>
        <taxon>Neophaeococcomyces</taxon>
    </lineage>
</organism>
<name>A0ACC3AJN5_9EURO</name>
<evidence type="ECO:0000313" key="2">
    <source>
        <dbReference type="Proteomes" id="UP001172386"/>
    </source>
</evidence>
<dbReference type="EMBL" id="JAPDRQ010000005">
    <property type="protein sequence ID" value="KAJ9663996.1"/>
    <property type="molecule type" value="Genomic_DNA"/>
</dbReference>
<evidence type="ECO:0000313" key="1">
    <source>
        <dbReference type="EMBL" id="KAJ9663996.1"/>
    </source>
</evidence>
<comment type="caution">
    <text evidence="1">The sequence shown here is derived from an EMBL/GenBank/DDBJ whole genome shotgun (WGS) entry which is preliminary data.</text>
</comment>
<sequence length="450" mass="50650">MYTIFDPCQPHGTSWLQPKLSQLLKHYITYGQPSSQLQPITTKQLVPNDRLTQLPPEVVRIILQHLFTTSQNDLAKALQVSHTWAEIGEPLLWKDIVLTSKNINRFTYSLSQSTYNSRHIQSLTLKLQLNTSLERDLKDLVASLGDFLNLKTFSLSIESTDLRSDLVIQNLLNALPSSVASLEIGKLPARMVHQGLSQSPCLTIRHILPRLEHLRINHGQFCEEILSGREVQLPNLKTVLINDCGRSYLHDCPCKFRQSREWRSDIHGEGIALKARNLISAGCMPNLESFVVLTTSTTSSSLQTVTQNEGLDKSLQPSSTSLLRKDVLGNTTTLHPLSFAPFGQGIRVLRYSHLYAGDNVYGVGEIGDLKLVLEGNQTWNETQSGARFPPAFRRSRQGKLGNYSWLCTKQLRSSDLYNARTGHEGHLNKFDKDEKNLLDPTTYEGLERPV</sequence>
<reference evidence="1" key="1">
    <citation type="submission" date="2022-10" db="EMBL/GenBank/DDBJ databases">
        <title>Culturing micro-colonial fungi from biological soil crusts in the Mojave desert and describing Neophaeococcomyces mojavensis, and introducing the new genera and species Taxawa tesnikishii.</title>
        <authorList>
            <person name="Kurbessoian T."/>
            <person name="Stajich J.E."/>
        </authorList>
    </citation>
    <scope>NUCLEOTIDE SEQUENCE</scope>
    <source>
        <strain evidence="1">JES_112</strain>
    </source>
</reference>
<gene>
    <name evidence="1" type="ORF">H2198_000499</name>
</gene>